<dbReference type="Gene3D" id="3.40.50.10330">
    <property type="entry name" value="Probable inorganic polyphosphate/atp-NAD kinase, domain 1"/>
    <property type="match status" value="1"/>
</dbReference>
<dbReference type="EC" id="2.7.1.94" evidence="17"/>
<comment type="catalytic activity">
    <reaction evidence="11">
        <text>1-(9Z-octadecenoyl)-sn-glycerol + ATP = 1-(9Z-octadecenoyl)-sn-glycero-3-phosphate + ADP + H(+)</text>
        <dbReference type="Rhea" id="RHEA:41079"/>
        <dbReference type="ChEBI" id="CHEBI:15378"/>
        <dbReference type="ChEBI" id="CHEBI:30616"/>
        <dbReference type="ChEBI" id="CHEBI:74544"/>
        <dbReference type="ChEBI" id="CHEBI:75757"/>
        <dbReference type="ChEBI" id="CHEBI:456216"/>
    </reaction>
    <physiologicalReaction direction="left-to-right" evidence="11">
        <dbReference type="Rhea" id="RHEA:41080"/>
    </physiologicalReaction>
</comment>
<evidence type="ECO:0000256" key="16">
    <source>
        <dbReference type="ARBA" id="ARBA00026096"/>
    </source>
</evidence>
<evidence type="ECO:0000256" key="8">
    <source>
        <dbReference type="ARBA" id="ARBA00023128"/>
    </source>
</evidence>
<dbReference type="EMBL" id="KQ976504">
    <property type="protein sequence ID" value="KYM82912.1"/>
    <property type="molecule type" value="Genomic_DNA"/>
</dbReference>
<dbReference type="AlphaFoldDB" id="A0A195BFE7"/>
<evidence type="ECO:0000256" key="6">
    <source>
        <dbReference type="ARBA" id="ARBA00022792"/>
    </source>
</evidence>
<dbReference type="STRING" id="520822.A0A195BFE7"/>
<evidence type="ECO:0000256" key="2">
    <source>
        <dbReference type="ARBA" id="ARBA00004569"/>
    </source>
</evidence>
<dbReference type="Pfam" id="PF00781">
    <property type="entry name" value="DAGK_cat"/>
    <property type="match status" value="1"/>
</dbReference>
<evidence type="ECO:0000313" key="26">
    <source>
        <dbReference type="EMBL" id="KYM82912.1"/>
    </source>
</evidence>
<comment type="catalytic activity">
    <reaction evidence="23">
        <text>N-(hexanoyl)sphing-4-enine + ATP = N-hexanoylsphing-4-enine 1-phosphate + ADP + H(+)</text>
        <dbReference type="Rhea" id="RHEA:43312"/>
        <dbReference type="ChEBI" id="CHEBI:15378"/>
        <dbReference type="ChEBI" id="CHEBI:30616"/>
        <dbReference type="ChEBI" id="CHEBI:63867"/>
        <dbReference type="ChEBI" id="CHEBI:82959"/>
        <dbReference type="ChEBI" id="CHEBI:456216"/>
    </reaction>
    <physiologicalReaction direction="left-to-right" evidence="23">
        <dbReference type="Rhea" id="RHEA:43313"/>
    </physiologicalReaction>
</comment>
<comment type="catalytic activity">
    <reaction evidence="20">
        <text>a 2-acylglycerol + ATP = a 2-acyl-sn-glycerol 3-phosphate + ADP + H(+)</text>
        <dbReference type="Rhea" id="RHEA:39847"/>
        <dbReference type="ChEBI" id="CHEBI:15378"/>
        <dbReference type="ChEBI" id="CHEBI:17389"/>
        <dbReference type="ChEBI" id="CHEBI:30616"/>
        <dbReference type="ChEBI" id="CHEBI:64982"/>
        <dbReference type="ChEBI" id="CHEBI:456216"/>
    </reaction>
    <physiologicalReaction direction="left-to-right" evidence="20">
        <dbReference type="Rhea" id="RHEA:39848"/>
    </physiologicalReaction>
</comment>
<keyword evidence="7 24" id="KW-1133">Transmembrane helix</keyword>
<dbReference type="GO" id="GO:0005758">
    <property type="term" value="C:mitochondrial intermembrane space"/>
    <property type="evidence" value="ECO:0007669"/>
    <property type="project" value="UniProtKB-SubCell"/>
</dbReference>
<name>A0A195BFE7_9HYME</name>
<dbReference type="EC" id="2.7.1.138" evidence="16"/>
<comment type="catalytic activity">
    <reaction evidence="14">
        <text>1-hexadecanoyl-sn-glycerol + ATP = 1-hexadecanoyl-sn-glycero-3-phosphate + ADP + H(+)</text>
        <dbReference type="Rhea" id="RHEA:43308"/>
        <dbReference type="ChEBI" id="CHEBI:15378"/>
        <dbReference type="ChEBI" id="CHEBI:30616"/>
        <dbReference type="ChEBI" id="CHEBI:57518"/>
        <dbReference type="ChEBI" id="CHEBI:75542"/>
        <dbReference type="ChEBI" id="CHEBI:456216"/>
    </reaction>
    <physiologicalReaction direction="left-to-right" evidence="14">
        <dbReference type="Rhea" id="RHEA:43309"/>
    </physiologicalReaction>
</comment>
<evidence type="ECO:0000256" key="3">
    <source>
        <dbReference type="ARBA" id="ARBA00004637"/>
    </source>
</evidence>
<evidence type="ECO:0000256" key="11">
    <source>
        <dbReference type="ARBA" id="ARBA00024505"/>
    </source>
</evidence>
<evidence type="ECO:0000256" key="4">
    <source>
        <dbReference type="ARBA" id="ARBA00009310"/>
    </source>
</evidence>
<accession>A0A195BFE7</accession>
<evidence type="ECO:0000256" key="18">
    <source>
        <dbReference type="ARBA" id="ARBA00026142"/>
    </source>
</evidence>
<dbReference type="GO" id="GO:0047620">
    <property type="term" value="F:acylglycerol kinase activity"/>
    <property type="evidence" value="ECO:0007669"/>
    <property type="project" value="UniProtKB-EC"/>
</dbReference>
<evidence type="ECO:0000313" key="27">
    <source>
        <dbReference type="Proteomes" id="UP000078540"/>
    </source>
</evidence>
<feature type="transmembrane region" description="Helical" evidence="24">
    <location>
        <begin position="698"/>
        <end position="718"/>
    </location>
</feature>
<feature type="domain" description="DAGKc" evidence="25">
    <location>
        <begin position="61"/>
        <end position="208"/>
    </location>
</feature>
<comment type="similarity">
    <text evidence="15">Belongs to the AGK family.</text>
</comment>
<dbReference type="PANTHER" id="PTHR21347:SF14">
    <property type="entry name" value="LIPID SCRAMBLASE CLPTM1-RELATED"/>
    <property type="match status" value="1"/>
</dbReference>
<evidence type="ECO:0000256" key="14">
    <source>
        <dbReference type="ARBA" id="ARBA00024636"/>
    </source>
</evidence>
<dbReference type="PANTHER" id="PTHR21347">
    <property type="entry name" value="CLEFT LIP AND PALATE ASSOCIATED TRANSMEMBRANE PROTEIN-RELATED"/>
    <property type="match status" value="1"/>
</dbReference>
<dbReference type="PROSITE" id="PS50146">
    <property type="entry name" value="DAGK"/>
    <property type="match status" value="1"/>
</dbReference>
<dbReference type="Pfam" id="PF05602">
    <property type="entry name" value="CLPTM1"/>
    <property type="match status" value="1"/>
</dbReference>
<keyword evidence="5 24" id="KW-0812">Transmembrane</keyword>
<keyword evidence="27" id="KW-1185">Reference proteome</keyword>
<evidence type="ECO:0000256" key="13">
    <source>
        <dbReference type="ARBA" id="ARBA00024556"/>
    </source>
</evidence>
<dbReference type="InterPro" id="IPR008429">
    <property type="entry name" value="CLPTM1"/>
</dbReference>
<comment type="subcellular location">
    <subcellularLocation>
        <location evidence="1">Membrane</location>
        <topology evidence="1">Multi-pass membrane protein</topology>
    </subcellularLocation>
    <subcellularLocation>
        <location evidence="3">Mitochondrion inner membrane</location>
        <topology evidence="3">Peripheral membrane protein</topology>
    </subcellularLocation>
    <subcellularLocation>
        <location evidence="2">Mitochondrion intermembrane space</location>
    </subcellularLocation>
</comment>
<dbReference type="GO" id="GO:0005743">
    <property type="term" value="C:mitochondrial inner membrane"/>
    <property type="evidence" value="ECO:0007669"/>
    <property type="project" value="UniProtKB-SubCell"/>
</dbReference>
<comment type="similarity">
    <text evidence="4">Belongs to the CLPTM1 family.</text>
</comment>
<evidence type="ECO:0000256" key="9">
    <source>
        <dbReference type="ARBA" id="ARBA00023136"/>
    </source>
</evidence>
<evidence type="ECO:0000256" key="19">
    <source>
        <dbReference type="ARBA" id="ARBA00030553"/>
    </source>
</evidence>
<comment type="catalytic activity">
    <reaction evidence="22">
        <text>a monoacylglycerol + ATP = a monoacyl-sn-glycero-3-phosphate + ADP + H(+)</text>
        <dbReference type="Rhea" id="RHEA:19293"/>
        <dbReference type="ChEBI" id="CHEBI:15378"/>
        <dbReference type="ChEBI" id="CHEBI:17408"/>
        <dbReference type="ChEBI" id="CHEBI:30616"/>
        <dbReference type="ChEBI" id="CHEBI:77589"/>
        <dbReference type="ChEBI" id="CHEBI:456216"/>
        <dbReference type="EC" id="2.7.1.94"/>
    </reaction>
    <physiologicalReaction direction="left-to-right" evidence="22">
        <dbReference type="Rhea" id="RHEA:19294"/>
    </physiologicalReaction>
</comment>
<keyword evidence="6" id="KW-0999">Mitochondrion inner membrane</keyword>
<dbReference type="InterPro" id="IPR016064">
    <property type="entry name" value="NAD/diacylglycerol_kinase_sf"/>
</dbReference>
<evidence type="ECO:0000256" key="5">
    <source>
        <dbReference type="ARBA" id="ARBA00022692"/>
    </source>
</evidence>
<feature type="transmembrane region" description="Helical" evidence="24">
    <location>
        <begin position="821"/>
        <end position="840"/>
    </location>
</feature>
<comment type="catalytic activity">
    <reaction evidence="12">
        <text>a 1-acyl-sn-glycerol + ATP = a 1-acyl-sn-glycero-3-phosphate + ADP + H(+)</text>
        <dbReference type="Rhea" id="RHEA:33747"/>
        <dbReference type="ChEBI" id="CHEBI:15378"/>
        <dbReference type="ChEBI" id="CHEBI:30616"/>
        <dbReference type="ChEBI" id="CHEBI:57970"/>
        <dbReference type="ChEBI" id="CHEBI:64683"/>
        <dbReference type="ChEBI" id="CHEBI:456216"/>
    </reaction>
    <physiologicalReaction direction="left-to-right" evidence="12">
        <dbReference type="Rhea" id="RHEA:33748"/>
    </physiologicalReaction>
</comment>
<keyword evidence="9 24" id="KW-0472">Membrane</keyword>
<evidence type="ECO:0000256" key="10">
    <source>
        <dbReference type="ARBA" id="ARBA00024483"/>
    </source>
</evidence>
<dbReference type="GO" id="GO:0046486">
    <property type="term" value="P:glycerolipid metabolic process"/>
    <property type="evidence" value="ECO:0007669"/>
    <property type="project" value="UniProtKB-UniPathway"/>
</dbReference>
<evidence type="ECO:0000256" key="24">
    <source>
        <dbReference type="SAM" id="Phobius"/>
    </source>
</evidence>
<gene>
    <name evidence="26" type="ORF">ALC53_06623</name>
</gene>
<comment type="catalytic activity">
    <reaction evidence="21">
        <text>an N-acylsphing-4-enine + ATP = an N-acylsphing-4-enine 1-phosphate + ADP + H(+)</text>
        <dbReference type="Rhea" id="RHEA:17929"/>
        <dbReference type="ChEBI" id="CHEBI:15378"/>
        <dbReference type="ChEBI" id="CHEBI:30616"/>
        <dbReference type="ChEBI" id="CHEBI:52639"/>
        <dbReference type="ChEBI" id="CHEBI:57674"/>
        <dbReference type="ChEBI" id="CHEBI:456216"/>
        <dbReference type="EC" id="2.7.1.138"/>
    </reaction>
    <physiologicalReaction direction="left-to-right" evidence="21">
        <dbReference type="Rhea" id="RHEA:17930"/>
    </physiologicalReaction>
</comment>
<evidence type="ECO:0000256" key="21">
    <source>
        <dbReference type="ARBA" id="ARBA00048034"/>
    </source>
</evidence>
<feature type="transmembrane region" description="Helical" evidence="24">
    <location>
        <begin position="846"/>
        <end position="867"/>
    </location>
</feature>
<evidence type="ECO:0000256" key="1">
    <source>
        <dbReference type="ARBA" id="ARBA00004141"/>
    </source>
</evidence>
<evidence type="ECO:0000256" key="23">
    <source>
        <dbReference type="ARBA" id="ARBA00048876"/>
    </source>
</evidence>
<evidence type="ECO:0000256" key="12">
    <source>
        <dbReference type="ARBA" id="ARBA00024512"/>
    </source>
</evidence>
<reference evidence="26 27" key="1">
    <citation type="submission" date="2015-09" db="EMBL/GenBank/DDBJ databases">
        <title>Atta colombica WGS genome.</title>
        <authorList>
            <person name="Nygaard S."/>
            <person name="Hu H."/>
            <person name="Boomsma J."/>
            <person name="Zhang G."/>
        </authorList>
    </citation>
    <scope>NUCLEOTIDE SEQUENCE [LARGE SCALE GENOMIC DNA]</scope>
    <source>
        <strain evidence="26">Treedump-2</strain>
        <tissue evidence="26">Whole body</tissue>
    </source>
</reference>
<evidence type="ECO:0000256" key="15">
    <source>
        <dbReference type="ARBA" id="ARBA00025749"/>
    </source>
</evidence>
<dbReference type="Pfam" id="PF19712">
    <property type="entry name" value="AGK_C"/>
    <property type="match status" value="1"/>
</dbReference>
<proteinExistence type="inferred from homology"/>
<protein>
    <recommendedName>
        <fullName evidence="18">Acylglycerol kinase, mitochondrial</fullName>
        <ecNumber evidence="16">2.7.1.138</ecNumber>
        <ecNumber evidence="17">2.7.1.94</ecNumber>
    </recommendedName>
    <alternativeName>
        <fullName evidence="19">Multiple substrate lipid kinase</fullName>
    </alternativeName>
</protein>
<dbReference type="InterPro" id="IPR017438">
    <property type="entry name" value="ATP-NAD_kinase_N"/>
</dbReference>
<dbReference type="InterPro" id="IPR001206">
    <property type="entry name" value="Diacylglycerol_kinase_cat_dom"/>
</dbReference>
<dbReference type="Proteomes" id="UP000078540">
    <property type="component" value="Unassembled WGS sequence"/>
</dbReference>
<dbReference type="SMART" id="SM00046">
    <property type="entry name" value="DAGKc"/>
    <property type="match status" value="1"/>
</dbReference>
<dbReference type="SUPFAM" id="SSF111331">
    <property type="entry name" value="NAD kinase/diacylglycerol kinase-like"/>
    <property type="match status" value="1"/>
</dbReference>
<evidence type="ECO:0000256" key="17">
    <source>
        <dbReference type="ARBA" id="ARBA00026098"/>
    </source>
</evidence>
<evidence type="ECO:0000259" key="25">
    <source>
        <dbReference type="PROSITE" id="PS50146"/>
    </source>
</evidence>
<dbReference type="UniPathway" id="UPA00230"/>
<sequence length="973" mass="112362">MAKVLTLLKTIRNNWKKSVIGAAAFSYGISYGKQAYDTEQLMRQCCEEVIQYGDASCSTNIRPRHMTVILNPAAKKRKAKKLFQKYCEPLLHLAGISVIIIDTQSGSHARNTITNLETPTDAIIVAGGDGTLSDVITGLMRKYEHNLHSAKQCPIGVLPLGNTNTIASIFYRGYEDLIDVRHMIDATMAIIKNNLKSIDAIEIKLLINDSENPIKPIYAVGGIEWGAWSDTHAHVDKYWYWGSLRKYAAYVFNGYKSNLTWKCNALMKYTNPCKGCSCCYSKDLSYNQFTNSNRRWWHAFLPKQQTFVSDNHVDYSKVVNEDCGVFHEMPISTTELCIKTENVSVQSMPLLKITLGNNNILYIYSNLRDDNKIIANAENNEQRQKAQQSRLESFFTITKSLIIRALIIYFISSLFRRSDNNPKSPNAVGDARLQAVNIFSNGTLFDLSVYLSESENFKRFDDRQSLIWFEEGLVYGDWYGGPNQDGSRVLEHTFVPSGRLKQNGSIYLHVYITKSGKSPNPKAGKSVYAGDYVSYSRKMLNKYKKIRYQKRHNLLTGESTASKEEMAKAELMDQEYVSHWHPNLTVNLVFDETNWVYGQVPQPLDEYIHFLPGGNFYKPILYMNDFWNMQRDYQPLNDTVEHLELRLTYQPLSLFKWQIYAAQSVRNKWTSSFMGEASDDDDNDQDTLKETLLETNPYLLGLTIIVSILHSVFEFLAFKNDIQFWNNRKSLEGLSVRSVFFNVFQSLVVLLYVLDNETNTVVRISCAIGLCIEVWKINKVIDININREMKVFGIFPKISFQDKGSYVESSTKEYDRLAFKYLSWALYPLLGGYAIYSLMYLEHKGWYSWILSMLYGFLLTFGFIMMTPQLFINYKLKSVAHLPWRMLSYKFLNTFIDDIFAFVIKMPTLYRIGCFRDDIVFFIFLYQRWIYKTDHTRVNEFGFSGEMEAQVLENKKQATIKDRPKDGSAKKNE</sequence>
<comment type="catalytic activity">
    <reaction evidence="10">
        <text>1-(5Z,8Z,11Z,14Z-eicosatetraenoyl)-sn-glycerol + ATP = 1-(5Z,8Z,11Z,14Z-eicosatetraenoyl)-sn-glycero-3-phosphate + ADP + H(+)</text>
        <dbReference type="Rhea" id="RHEA:43328"/>
        <dbReference type="ChEBI" id="CHEBI:15378"/>
        <dbReference type="ChEBI" id="CHEBI:30616"/>
        <dbReference type="ChEBI" id="CHEBI:34071"/>
        <dbReference type="ChEBI" id="CHEBI:74938"/>
        <dbReference type="ChEBI" id="CHEBI:456216"/>
    </reaction>
    <physiologicalReaction direction="left-to-right" evidence="10">
        <dbReference type="Rhea" id="RHEA:43329"/>
    </physiologicalReaction>
</comment>
<dbReference type="InterPro" id="IPR045579">
    <property type="entry name" value="AGK_C"/>
</dbReference>
<comment type="catalytic activity">
    <reaction evidence="13">
        <text>2-(5Z,8Z,11Z,14Z-eicosatetraenoyl)-glycerol + ATP = 2-(5Z,8Z,11Z,14Z-eicosatetraenoyl)-sn-glycero-3-phosphate + ADP + H(+)</text>
        <dbReference type="Rhea" id="RHEA:43316"/>
        <dbReference type="ChEBI" id="CHEBI:15378"/>
        <dbReference type="ChEBI" id="CHEBI:30616"/>
        <dbReference type="ChEBI" id="CHEBI:52392"/>
        <dbReference type="ChEBI" id="CHEBI:78209"/>
        <dbReference type="ChEBI" id="CHEBI:456216"/>
    </reaction>
    <physiologicalReaction direction="left-to-right" evidence="13">
        <dbReference type="Rhea" id="RHEA:43317"/>
    </physiologicalReaction>
</comment>
<evidence type="ECO:0000256" key="20">
    <source>
        <dbReference type="ARBA" id="ARBA00044480"/>
    </source>
</evidence>
<dbReference type="GO" id="GO:0001729">
    <property type="term" value="F:ceramide kinase activity"/>
    <property type="evidence" value="ECO:0007669"/>
    <property type="project" value="UniProtKB-EC"/>
</dbReference>
<dbReference type="GO" id="GO:0012505">
    <property type="term" value="C:endomembrane system"/>
    <property type="evidence" value="ECO:0007669"/>
    <property type="project" value="TreeGrafter"/>
</dbReference>
<evidence type="ECO:0000256" key="7">
    <source>
        <dbReference type="ARBA" id="ARBA00022989"/>
    </source>
</evidence>
<organism evidence="26 27">
    <name type="scientific">Atta colombica</name>
    <dbReference type="NCBI Taxonomy" id="520822"/>
    <lineage>
        <taxon>Eukaryota</taxon>
        <taxon>Metazoa</taxon>
        <taxon>Ecdysozoa</taxon>
        <taxon>Arthropoda</taxon>
        <taxon>Hexapoda</taxon>
        <taxon>Insecta</taxon>
        <taxon>Pterygota</taxon>
        <taxon>Neoptera</taxon>
        <taxon>Endopterygota</taxon>
        <taxon>Hymenoptera</taxon>
        <taxon>Apocrita</taxon>
        <taxon>Aculeata</taxon>
        <taxon>Formicoidea</taxon>
        <taxon>Formicidae</taxon>
        <taxon>Myrmicinae</taxon>
        <taxon>Atta</taxon>
    </lineage>
</organism>
<evidence type="ECO:0000256" key="22">
    <source>
        <dbReference type="ARBA" id="ARBA00048663"/>
    </source>
</evidence>
<keyword evidence="8" id="KW-0496">Mitochondrion</keyword>